<reference evidence="2 3" key="1">
    <citation type="journal article" date="2025" name="Anaerobe">
        <title>Description of Anaerococcus kampingiae sp. nov., Anaerococcus groningensis sp. nov., Anaerococcus martiniensis sp. nov., and Anaerococcus cruorum sp. nov., isolated from human clinical specimens.</title>
        <authorList>
            <person name="Boiten K.E."/>
            <person name="Meijer J."/>
            <person name="van Wezel E.M."/>
            <person name="Veloo A.C.M."/>
        </authorList>
    </citation>
    <scope>NUCLEOTIDE SEQUENCE [LARGE SCALE GENOMIC DNA]</scope>
    <source>
        <strain evidence="2 3">ENR0831</strain>
    </source>
</reference>
<gene>
    <name evidence="2" type="ORF">ACCQ41_05370</name>
</gene>
<keyword evidence="1" id="KW-1133">Transmembrane helix</keyword>
<comment type="caution">
    <text evidence="2">The sequence shown here is derived from an EMBL/GenBank/DDBJ whole genome shotgun (WGS) entry which is preliminary data.</text>
</comment>
<keyword evidence="3" id="KW-1185">Reference proteome</keyword>
<keyword evidence="1" id="KW-0472">Membrane</keyword>
<evidence type="ECO:0000313" key="3">
    <source>
        <dbReference type="Proteomes" id="UP001637996"/>
    </source>
</evidence>
<feature type="transmembrane region" description="Helical" evidence="1">
    <location>
        <begin position="5"/>
        <end position="21"/>
    </location>
</feature>
<proteinExistence type="predicted"/>
<name>A0ABW9MC29_9FIRM</name>
<feature type="transmembrane region" description="Helical" evidence="1">
    <location>
        <begin position="27"/>
        <end position="45"/>
    </location>
</feature>
<accession>A0ABW9MC29</accession>
<protein>
    <submittedName>
        <fullName evidence="2">Uncharacterized protein</fullName>
    </submittedName>
</protein>
<sequence>MNRKVLRIIIAVIWFAVAILSYTRNEIPYTIISAVVGVLFLVFAFKTDETNNPHKTY</sequence>
<keyword evidence="1" id="KW-0812">Transmembrane</keyword>
<evidence type="ECO:0000313" key="2">
    <source>
        <dbReference type="EMBL" id="MFO3665670.1"/>
    </source>
</evidence>
<evidence type="ECO:0000256" key="1">
    <source>
        <dbReference type="SAM" id="Phobius"/>
    </source>
</evidence>
<dbReference type="Proteomes" id="UP001637996">
    <property type="component" value="Unassembled WGS sequence"/>
</dbReference>
<dbReference type="RefSeq" id="WP_410031348.1">
    <property type="nucleotide sequence ID" value="NZ_JBGMEI010000006.1"/>
</dbReference>
<organism evidence="2 3">
    <name type="scientific">Anaerococcus martiniensis</name>
    <dbReference type="NCBI Taxonomy" id="3115615"/>
    <lineage>
        <taxon>Bacteria</taxon>
        <taxon>Bacillati</taxon>
        <taxon>Bacillota</taxon>
        <taxon>Tissierellia</taxon>
        <taxon>Tissierellales</taxon>
        <taxon>Peptoniphilaceae</taxon>
        <taxon>Anaerococcus</taxon>
    </lineage>
</organism>
<dbReference type="EMBL" id="JBGMEI010000006">
    <property type="protein sequence ID" value="MFO3665670.1"/>
    <property type="molecule type" value="Genomic_DNA"/>
</dbReference>